<sequence length="216" mass="22981">MSRKTAVIVGAGPGLSLAIADKFGTEGYRIALVSRNQRALEELAATLAAKGIEAYPIPADASDSASVQSAFRKIKAECGQPEVLVYNAAVIKLGTASALTATELMDDLNVNVVGALRSALEIVPELMERRSGTILFTGGGLALNPSSQLASLSIGKSALRSLAYSLGEELASHGVYVGTVTIDGSIEKNGRFDPERIARIYWDMHVERTRREVVYQ</sequence>
<dbReference type="PANTHER" id="PTHR43431:SF1">
    <property type="entry name" value="OS08G0476300 PROTEIN"/>
    <property type="match status" value="1"/>
</dbReference>
<keyword evidence="2" id="KW-1185">Reference proteome</keyword>
<proteinExistence type="predicted"/>
<dbReference type="PRINTS" id="PR00081">
    <property type="entry name" value="GDHRDH"/>
</dbReference>
<accession>A0A841TXX1</accession>
<dbReference type="Gene3D" id="3.40.50.720">
    <property type="entry name" value="NAD(P)-binding Rossmann-like Domain"/>
    <property type="match status" value="1"/>
</dbReference>
<dbReference type="InterPro" id="IPR036291">
    <property type="entry name" value="NAD(P)-bd_dom_sf"/>
</dbReference>
<dbReference type="AlphaFoldDB" id="A0A841TXX1"/>
<dbReference type="Proteomes" id="UP000553776">
    <property type="component" value="Unassembled WGS sequence"/>
</dbReference>
<evidence type="ECO:0000313" key="1">
    <source>
        <dbReference type="EMBL" id="MBB6690993.1"/>
    </source>
</evidence>
<reference evidence="1 2" key="1">
    <citation type="submission" date="2020-08" db="EMBL/GenBank/DDBJ databases">
        <title>Cohnella phylogeny.</title>
        <authorList>
            <person name="Dunlap C."/>
        </authorList>
    </citation>
    <scope>NUCLEOTIDE SEQUENCE [LARGE SCALE GENOMIC DNA]</scope>
    <source>
        <strain evidence="1 2">DSM 25239</strain>
    </source>
</reference>
<dbReference type="SUPFAM" id="SSF51735">
    <property type="entry name" value="NAD(P)-binding Rossmann-fold domains"/>
    <property type="match status" value="1"/>
</dbReference>
<dbReference type="InterPro" id="IPR002347">
    <property type="entry name" value="SDR_fam"/>
</dbReference>
<organism evidence="1 2">
    <name type="scientific">Cohnella xylanilytica</name>
    <dbReference type="NCBI Taxonomy" id="557555"/>
    <lineage>
        <taxon>Bacteria</taxon>
        <taxon>Bacillati</taxon>
        <taxon>Bacillota</taxon>
        <taxon>Bacilli</taxon>
        <taxon>Bacillales</taxon>
        <taxon>Paenibacillaceae</taxon>
        <taxon>Cohnella</taxon>
    </lineage>
</organism>
<dbReference type="PANTHER" id="PTHR43431">
    <property type="entry name" value="OXIDOREDUCTASE, SHORT CHAIN DEHYDROGENASE/REDUCTASE FAMILY (AFU_ORTHOLOGUE AFUA_5G14000)"/>
    <property type="match status" value="1"/>
</dbReference>
<gene>
    <name evidence="1" type="ORF">H7B90_06205</name>
</gene>
<dbReference type="Pfam" id="PF00106">
    <property type="entry name" value="adh_short"/>
    <property type="match status" value="1"/>
</dbReference>
<name>A0A841TXX1_9BACL</name>
<comment type="caution">
    <text evidence="1">The sequence shown here is derived from an EMBL/GenBank/DDBJ whole genome shotgun (WGS) entry which is preliminary data.</text>
</comment>
<dbReference type="RefSeq" id="WP_185134978.1">
    <property type="nucleotide sequence ID" value="NZ_JACJVR010000019.1"/>
</dbReference>
<dbReference type="EMBL" id="JACJVR010000019">
    <property type="protein sequence ID" value="MBB6690993.1"/>
    <property type="molecule type" value="Genomic_DNA"/>
</dbReference>
<evidence type="ECO:0000313" key="2">
    <source>
        <dbReference type="Proteomes" id="UP000553776"/>
    </source>
</evidence>
<protein>
    <submittedName>
        <fullName evidence="1">SDR family NAD(P)-dependent oxidoreductase</fullName>
    </submittedName>
</protein>